<sequence>MLPVTTSLENPMNVSEDLPRELDPIGNHHDNDMNADRTPFSNATRGRKSKFISEKLDLTGREPIMVVNNLQNTTTGYREEVTVVNKSVHEPVMYYSIGRKQFARMTTKQLQDCAKLFEAKVRNNTGL</sequence>
<evidence type="ECO:0000313" key="2">
    <source>
        <dbReference type="EMBL" id="CAG8545098.1"/>
    </source>
</evidence>
<comment type="caution">
    <text evidence="2">The sequence shown here is derived from an EMBL/GenBank/DDBJ whole genome shotgun (WGS) entry which is preliminary data.</text>
</comment>
<dbReference type="AlphaFoldDB" id="A0A9N9AVP5"/>
<dbReference type="Proteomes" id="UP000789572">
    <property type="component" value="Unassembled WGS sequence"/>
</dbReference>
<reference evidence="2" key="1">
    <citation type="submission" date="2021-06" db="EMBL/GenBank/DDBJ databases">
        <authorList>
            <person name="Kallberg Y."/>
            <person name="Tangrot J."/>
            <person name="Rosling A."/>
        </authorList>
    </citation>
    <scope>NUCLEOTIDE SEQUENCE</scope>
    <source>
        <strain evidence="2">IA702</strain>
    </source>
</reference>
<gene>
    <name evidence="2" type="ORF">POCULU_LOCUS4731</name>
</gene>
<dbReference type="OrthoDB" id="10506930at2759"/>
<evidence type="ECO:0000313" key="3">
    <source>
        <dbReference type="Proteomes" id="UP000789572"/>
    </source>
</evidence>
<dbReference type="EMBL" id="CAJVPJ010000637">
    <property type="protein sequence ID" value="CAG8545098.1"/>
    <property type="molecule type" value="Genomic_DNA"/>
</dbReference>
<name>A0A9N9AVP5_9GLOM</name>
<keyword evidence="3" id="KW-1185">Reference proteome</keyword>
<accession>A0A9N9AVP5</accession>
<organism evidence="2 3">
    <name type="scientific">Paraglomus occultum</name>
    <dbReference type="NCBI Taxonomy" id="144539"/>
    <lineage>
        <taxon>Eukaryota</taxon>
        <taxon>Fungi</taxon>
        <taxon>Fungi incertae sedis</taxon>
        <taxon>Mucoromycota</taxon>
        <taxon>Glomeromycotina</taxon>
        <taxon>Glomeromycetes</taxon>
        <taxon>Paraglomerales</taxon>
        <taxon>Paraglomeraceae</taxon>
        <taxon>Paraglomus</taxon>
    </lineage>
</organism>
<feature type="compositionally biased region" description="Basic and acidic residues" evidence="1">
    <location>
        <begin position="24"/>
        <end position="35"/>
    </location>
</feature>
<proteinExistence type="predicted"/>
<protein>
    <submittedName>
        <fullName evidence="2">6784_t:CDS:1</fullName>
    </submittedName>
</protein>
<feature type="region of interest" description="Disordered" evidence="1">
    <location>
        <begin position="24"/>
        <end position="46"/>
    </location>
</feature>
<evidence type="ECO:0000256" key="1">
    <source>
        <dbReference type="SAM" id="MobiDB-lite"/>
    </source>
</evidence>